<dbReference type="GO" id="GO:0000105">
    <property type="term" value="P:L-histidine biosynthetic process"/>
    <property type="evidence" value="ECO:0007669"/>
    <property type="project" value="UniProtKB-UniRule"/>
</dbReference>
<dbReference type="GO" id="GO:0005737">
    <property type="term" value="C:cytoplasm"/>
    <property type="evidence" value="ECO:0007669"/>
    <property type="project" value="UniProtKB-SubCell"/>
</dbReference>
<feature type="domain" description="ATP phosphoribosyltransferase catalytic" evidence="14">
    <location>
        <begin position="60"/>
        <end position="199"/>
    </location>
</feature>
<evidence type="ECO:0000256" key="1">
    <source>
        <dbReference type="ARBA" id="ARBA00000915"/>
    </source>
</evidence>
<comment type="function">
    <text evidence="12">Catalyzes the condensation of ATP and 5-phosphoribose 1-diphosphate to form N'-(5'-phosphoribosyl)-ATP (PR-ATP). Has a crucial role in the pathway because the rate of histidine biosynthesis seems to be controlled primarily by regulation of HisG enzymatic activity.</text>
</comment>
<evidence type="ECO:0000259" key="14">
    <source>
        <dbReference type="Pfam" id="PF01634"/>
    </source>
</evidence>
<dbReference type="Gene3D" id="3.40.190.10">
    <property type="entry name" value="Periplasmic binding protein-like II"/>
    <property type="match status" value="2"/>
</dbReference>
<keyword evidence="9" id="KW-0547">Nucleotide-binding</keyword>
<gene>
    <name evidence="15" type="primary">hisG</name>
    <name evidence="15" type="ORF">FOE78_02750</name>
</gene>
<keyword evidence="10" id="KW-0067">ATP-binding</keyword>
<dbReference type="Pfam" id="PF01634">
    <property type="entry name" value="HisG"/>
    <property type="match status" value="1"/>
</dbReference>
<keyword evidence="11" id="KW-0368">Histidine biosynthesis</keyword>
<keyword evidence="7 15" id="KW-0328">Glycosyltransferase</keyword>
<keyword evidence="6" id="KW-0028">Amino-acid biosynthesis</keyword>
<dbReference type="InterPro" id="IPR001348">
    <property type="entry name" value="ATP_PRibTrfase_HisG"/>
</dbReference>
<evidence type="ECO:0000256" key="2">
    <source>
        <dbReference type="ARBA" id="ARBA00004496"/>
    </source>
</evidence>
<dbReference type="SUPFAM" id="SSF53850">
    <property type="entry name" value="Periplasmic binding protein-like II"/>
    <property type="match status" value="1"/>
</dbReference>
<evidence type="ECO:0000256" key="7">
    <source>
        <dbReference type="ARBA" id="ARBA00022676"/>
    </source>
</evidence>
<protein>
    <recommendedName>
        <fullName evidence="4 13">ATP phosphoribosyltransferase</fullName>
        <ecNumber evidence="4 13">2.4.2.17</ecNumber>
    </recommendedName>
</protein>
<evidence type="ECO:0000256" key="8">
    <source>
        <dbReference type="ARBA" id="ARBA00022679"/>
    </source>
</evidence>
<evidence type="ECO:0000256" key="3">
    <source>
        <dbReference type="ARBA" id="ARBA00004667"/>
    </source>
</evidence>
<evidence type="ECO:0000256" key="11">
    <source>
        <dbReference type="ARBA" id="ARBA00023102"/>
    </source>
</evidence>
<evidence type="ECO:0000313" key="15">
    <source>
        <dbReference type="EMBL" id="QDP94978.1"/>
    </source>
</evidence>
<organism evidence="15 16">
    <name type="scientific">Microlunatus elymi</name>
    <dbReference type="NCBI Taxonomy" id="2596828"/>
    <lineage>
        <taxon>Bacteria</taxon>
        <taxon>Bacillati</taxon>
        <taxon>Actinomycetota</taxon>
        <taxon>Actinomycetes</taxon>
        <taxon>Propionibacteriales</taxon>
        <taxon>Propionibacteriaceae</taxon>
        <taxon>Microlunatus</taxon>
    </lineage>
</organism>
<dbReference type="InterPro" id="IPR013820">
    <property type="entry name" value="ATP_PRibTrfase_cat"/>
</dbReference>
<keyword evidence="5" id="KW-0963">Cytoplasm</keyword>
<dbReference type="AlphaFoldDB" id="A0A516PUW2"/>
<dbReference type="PANTHER" id="PTHR21403">
    <property type="entry name" value="ATP PHOSPHORIBOSYLTRANSFERASE ATP-PRTASE"/>
    <property type="match status" value="1"/>
</dbReference>
<dbReference type="EC" id="2.4.2.17" evidence="4 13"/>
<comment type="subcellular location">
    <subcellularLocation>
        <location evidence="2">Cytoplasm</location>
    </subcellularLocation>
</comment>
<evidence type="ECO:0000256" key="4">
    <source>
        <dbReference type="ARBA" id="ARBA00011946"/>
    </source>
</evidence>
<keyword evidence="16" id="KW-1185">Reference proteome</keyword>
<evidence type="ECO:0000256" key="6">
    <source>
        <dbReference type="ARBA" id="ARBA00022605"/>
    </source>
</evidence>
<dbReference type="KEGG" id="mik:FOE78_02750"/>
<comment type="catalytic activity">
    <reaction evidence="1">
        <text>1-(5-phospho-beta-D-ribosyl)-ATP + diphosphate = 5-phospho-alpha-D-ribose 1-diphosphate + ATP</text>
        <dbReference type="Rhea" id="RHEA:18473"/>
        <dbReference type="ChEBI" id="CHEBI:30616"/>
        <dbReference type="ChEBI" id="CHEBI:33019"/>
        <dbReference type="ChEBI" id="CHEBI:58017"/>
        <dbReference type="ChEBI" id="CHEBI:73183"/>
        <dbReference type="EC" id="2.4.2.17"/>
    </reaction>
</comment>
<dbReference type="UniPathway" id="UPA00031">
    <property type="reaction ID" value="UER00006"/>
</dbReference>
<dbReference type="GO" id="GO:0003879">
    <property type="term" value="F:ATP phosphoribosyltransferase activity"/>
    <property type="evidence" value="ECO:0007669"/>
    <property type="project" value="UniProtKB-UniRule"/>
</dbReference>
<proteinExistence type="predicted"/>
<keyword evidence="8 15" id="KW-0808">Transferase</keyword>
<evidence type="ECO:0000256" key="9">
    <source>
        <dbReference type="ARBA" id="ARBA00022741"/>
    </source>
</evidence>
<evidence type="ECO:0000313" key="16">
    <source>
        <dbReference type="Proteomes" id="UP000319263"/>
    </source>
</evidence>
<dbReference type="OrthoDB" id="9801867at2"/>
<dbReference type="EMBL" id="CP041692">
    <property type="protein sequence ID" value="QDP94978.1"/>
    <property type="molecule type" value="Genomic_DNA"/>
</dbReference>
<name>A0A516PUW2_9ACTN</name>
<evidence type="ECO:0000256" key="10">
    <source>
        <dbReference type="ARBA" id="ARBA00022840"/>
    </source>
</evidence>
<dbReference type="GO" id="GO:0005524">
    <property type="term" value="F:ATP binding"/>
    <property type="evidence" value="ECO:0007669"/>
    <property type="project" value="UniProtKB-KW"/>
</dbReference>
<evidence type="ECO:0000256" key="12">
    <source>
        <dbReference type="ARBA" id="ARBA00024861"/>
    </source>
</evidence>
<comment type="pathway">
    <text evidence="3">Amino-acid biosynthesis; L-histidine biosynthesis; L-histidine from 5-phospho-alpha-D-ribose 1-diphosphate: step 1/9.</text>
</comment>
<evidence type="ECO:0000256" key="5">
    <source>
        <dbReference type="ARBA" id="ARBA00022490"/>
    </source>
</evidence>
<evidence type="ECO:0000256" key="13">
    <source>
        <dbReference type="NCBIfam" id="TIGR00070"/>
    </source>
</evidence>
<dbReference type="PANTHER" id="PTHR21403:SF10">
    <property type="entry name" value="ATP PHOSPHORIBOSYLTRANSFERASE"/>
    <property type="match status" value="1"/>
</dbReference>
<dbReference type="Proteomes" id="UP000319263">
    <property type="component" value="Chromosome"/>
</dbReference>
<reference evidence="15 16" key="1">
    <citation type="submission" date="2019-07" db="EMBL/GenBank/DDBJ databases">
        <title>Microlunatus dokdonensis sp. nov. isolated from the rhizospheric soil of the wild plant Elymus tsukushiensis.</title>
        <authorList>
            <person name="Ghim S.-Y."/>
            <person name="Hwang Y.-J."/>
            <person name="Son J.-S."/>
            <person name="Shin J.-H."/>
        </authorList>
    </citation>
    <scope>NUCLEOTIDE SEQUENCE [LARGE SCALE GENOMIC DNA]</scope>
    <source>
        <strain evidence="15 16">KUDC0627</strain>
    </source>
</reference>
<dbReference type="NCBIfam" id="TIGR00070">
    <property type="entry name" value="hisG"/>
    <property type="match status" value="1"/>
</dbReference>
<accession>A0A516PUW2</accession>
<sequence length="215" mass="23575">MWTYRFKGPSPESRPMTIGLPNTGRLMSEVLASCPSVLGQFQGNRRLVARIGDFRILLARSTDLPMLVTEAVCDAVVTGRDYVWEAGLGEVLHEAWNYGYQKNELCLIGRPGESYVTTDALRVVSQYPNLADKFVRPVYPNATVRPISGAAEMYLREGLADVAVDAVMTGETLADNGLVAITSYLESYAALYTLPGIADETLSQIYDLLRIGTIS</sequence>